<dbReference type="InterPro" id="IPR050363">
    <property type="entry name" value="MIP/Aquaporin"/>
</dbReference>
<organism evidence="9 10">
    <name type="scientific">Schistosoma japonicum</name>
    <name type="common">Blood fluke</name>
    <dbReference type="NCBI Taxonomy" id="6182"/>
    <lineage>
        <taxon>Eukaryota</taxon>
        <taxon>Metazoa</taxon>
        <taxon>Spiralia</taxon>
        <taxon>Lophotrochozoa</taxon>
        <taxon>Platyhelminthes</taxon>
        <taxon>Trematoda</taxon>
        <taxon>Digenea</taxon>
        <taxon>Strigeidida</taxon>
        <taxon>Schistosomatoidea</taxon>
        <taxon>Schistosomatidae</taxon>
        <taxon>Schistosoma</taxon>
    </lineage>
</organism>
<evidence type="ECO:0000256" key="2">
    <source>
        <dbReference type="ARBA" id="ARBA00006175"/>
    </source>
</evidence>
<dbReference type="OrthoDB" id="3222at2759"/>
<dbReference type="InterPro" id="IPR000425">
    <property type="entry name" value="MIP"/>
</dbReference>
<evidence type="ECO:0000256" key="6">
    <source>
        <dbReference type="ARBA" id="ARBA00023136"/>
    </source>
</evidence>
<keyword evidence="3 7" id="KW-0813">Transport</keyword>
<proteinExistence type="inferred from homology"/>
<comment type="similarity">
    <text evidence="2 7">Belongs to the MIP/aquaporin (TC 1.A.8) family.</text>
</comment>
<evidence type="ECO:0000256" key="4">
    <source>
        <dbReference type="ARBA" id="ARBA00022692"/>
    </source>
</evidence>
<protein>
    <submittedName>
        <fullName evidence="9">Aquaporin-9 isoform 2</fullName>
    </submittedName>
</protein>
<feature type="transmembrane region" description="Helical" evidence="8">
    <location>
        <begin position="28"/>
        <end position="53"/>
    </location>
</feature>
<feature type="transmembrane region" description="Helical" evidence="8">
    <location>
        <begin position="113"/>
        <end position="137"/>
    </location>
</feature>
<evidence type="ECO:0000256" key="8">
    <source>
        <dbReference type="SAM" id="Phobius"/>
    </source>
</evidence>
<dbReference type="STRING" id="6182.A0A4Z2D405"/>
<comment type="subcellular location">
    <subcellularLocation>
        <location evidence="1">Membrane</location>
        <topology evidence="1">Multi-pass membrane protein</topology>
    </subcellularLocation>
</comment>
<dbReference type="PANTHER" id="PTHR43829:SF9">
    <property type="entry name" value="AQUAPORIN-9"/>
    <property type="match status" value="1"/>
</dbReference>
<sequence length="332" mass="37390">MPNNESVYQIRYNAFIKQLTNHFDLTKWPFLCNCLSEFFGTTIFILFGSGVMIQSGVSSIKNRTIEQFISISSGWGIAKIIGLLISDINDHSGLMDPTITLIYCLIGKLPLRYLMPFSIIQLAGSILGSSIIICAYWENIQIYAKHSSTEKLDMNFIGALLLTMPNVSHQLCLVDYILSNTLYTCVILIIRDKNIYNIPNELQLIYIGLLVTGIIGSLSLNIGIAINPARDLGVRIVLSLFGWGIQAFKANNYYFWLPLIGPYIGAIIGLLIYELIICLYSPLPKMNYPKSPDDEYLTENYLQSSLVEEMTGDLFDITEVEDCFTDTEDTLY</sequence>
<keyword evidence="4 7" id="KW-0812">Transmembrane</keyword>
<name>A0A4Z2D405_SCHJA</name>
<dbReference type="Pfam" id="PF00230">
    <property type="entry name" value="MIP"/>
    <property type="match status" value="1"/>
</dbReference>
<dbReference type="GO" id="GO:0015254">
    <property type="term" value="F:glycerol channel activity"/>
    <property type="evidence" value="ECO:0007669"/>
    <property type="project" value="TreeGrafter"/>
</dbReference>
<dbReference type="EMBL" id="SKCS01000309">
    <property type="protein sequence ID" value="TNN11179.1"/>
    <property type="molecule type" value="Genomic_DNA"/>
</dbReference>
<evidence type="ECO:0000256" key="1">
    <source>
        <dbReference type="ARBA" id="ARBA00004141"/>
    </source>
</evidence>
<evidence type="ECO:0000313" key="9">
    <source>
        <dbReference type="EMBL" id="TNN11179.1"/>
    </source>
</evidence>
<dbReference type="Gene3D" id="1.20.1080.10">
    <property type="entry name" value="Glycerol uptake facilitator protein"/>
    <property type="match status" value="1"/>
</dbReference>
<keyword evidence="10" id="KW-1185">Reference proteome</keyword>
<dbReference type="InterPro" id="IPR023271">
    <property type="entry name" value="Aquaporin-like"/>
</dbReference>
<evidence type="ECO:0000256" key="3">
    <source>
        <dbReference type="ARBA" id="ARBA00022448"/>
    </source>
</evidence>
<dbReference type="AlphaFoldDB" id="A0A4Z2D405"/>
<evidence type="ECO:0000256" key="7">
    <source>
        <dbReference type="RuleBase" id="RU000477"/>
    </source>
</evidence>
<feature type="transmembrane region" description="Helical" evidence="8">
    <location>
        <begin position="65"/>
        <end position="85"/>
    </location>
</feature>
<comment type="caution">
    <text evidence="9">The sequence shown here is derived from an EMBL/GenBank/DDBJ whole genome shotgun (WGS) entry which is preliminary data.</text>
</comment>
<gene>
    <name evidence="9" type="ORF">EWB00_004789</name>
</gene>
<dbReference type="PRINTS" id="PR00783">
    <property type="entry name" value="MINTRINSICP"/>
</dbReference>
<reference evidence="9 10" key="1">
    <citation type="submission" date="2019-03" db="EMBL/GenBank/DDBJ databases">
        <title>An improved genome assembly of the fluke Schistosoma japonicum.</title>
        <authorList>
            <person name="Hu W."/>
            <person name="Luo F."/>
            <person name="Yin M."/>
            <person name="Mo X."/>
            <person name="Sun C."/>
            <person name="Wu Q."/>
            <person name="Zhu B."/>
            <person name="Xiang M."/>
            <person name="Wang J."/>
            <person name="Wang Y."/>
            <person name="Zhang T."/>
            <person name="Xu B."/>
            <person name="Zheng H."/>
            <person name="Feng Z."/>
        </authorList>
    </citation>
    <scope>NUCLEOTIDE SEQUENCE [LARGE SCALE GENOMIC DNA]</scope>
    <source>
        <strain evidence="9">HuSjv2</strain>
        <tissue evidence="9">Worms</tissue>
    </source>
</reference>
<feature type="transmembrane region" description="Helical" evidence="8">
    <location>
        <begin position="254"/>
        <end position="280"/>
    </location>
</feature>
<dbReference type="Proteomes" id="UP000311919">
    <property type="component" value="Unassembled WGS sequence"/>
</dbReference>
<dbReference type="SUPFAM" id="SSF81338">
    <property type="entry name" value="Aquaporin-like"/>
    <property type="match status" value="1"/>
</dbReference>
<dbReference type="PANTHER" id="PTHR43829">
    <property type="entry name" value="AQUAPORIN OR AQUAGLYCEROPORIN RELATED"/>
    <property type="match status" value="1"/>
</dbReference>
<evidence type="ECO:0000256" key="5">
    <source>
        <dbReference type="ARBA" id="ARBA00022989"/>
    </source>
</evidence>
<accession>A0A4Z2D405</accession>
<dbReference type="GO" id="GO:0005886">
    <property type="term" value="C:plasma membrane"/>
    <property type="evidence" value="ECO:0007669"/>
    <property type="project" value="TreeGrafter"/>
</dbReference>
<keyword evidence="6 8" id="KW-0472">Membrane</keyword>
<keyword evidence="5 8" id="KW-1133">Transmembrane helix</keyword>
<feature type="transmembrane region" description="Helical" evidence="8">
    <location>
        <begin position="202"/>
        <end position="220"/>
    </location>
</feature>
<evidence type="ECO:0000313" key="10">
    <source>
        <dbReference type="Proteomes" id="UP000311919"/>
    </source>
</evidence>